<evidence type="ECO:0000313" key="2">
    <source>
        <dbReference type="Proteomes" id="UP000681356"/>
    </source>
</evidence>
<protein>
    <submittedName>
        <fullName evidence="1">Uncharacterized protein</fullName>
    </submittedName>
</protein>
<proteinExistence type="predicted"/>
<dbReference type="Pfam" id="PF20328">
    <property type="entry name" value="DUF6623"/>
    <property type="match status" value="1"/>
</dbReference>
<organism evidence="1 2">
    <name type="scientific">Thetidibacter halocola</name>
    <dbReference type="NCBI Taxonomy" id="2827239"/>
    <lineage>
        <taxon>Bacteria</taxon>
        <taxon>Pseudomonadati</taxon>
        <taxon>Pseudomonadota</taxon>
        <taxon>Alphaproteobacteria</taxon>
        <taxon>Rhodobacterales</taxon>
        <taxon>Roseobacteraceae</taxon>
        <taxon>Thetidibacter</taxon>
    </lineage>
</organism>
<dbReference type="InterPro" id="IPR046731">
    <property type="entry name" value="DUF6623"/>
</dbReference>
<comment type="caution">
    <text evidence="1">The sequence shown here is derived from an EMBL/GenBank/DDBJ whole genome shotgun (WGS) entry which is preliminary data.</text>
</comment>
<dbReference type="EMBL" id="JAGTUU010000001">
    <property type="protein sequence ID" value="MBS0122852.1"/>
    <property type="molecule type" value="Genomic_DNA"/>
</dbReference>
<gene>
    <name evidence="1" type="ORF">KB874_01805</name>
</gene>
<reference evidence="1" key="1">
    <citation type="submission" date="2021-04" db="EMBL/GenBank/DDBJ databases">
        <authorList>
            <person name="Yoon J."/>
        </authorList>
    </citation>
    <scope>NUCLEOTIDE SEQUENCE</scope>
    <source>
        <strain evidence="1">KMU-90</strain>
    </source>
</reference>
<sequence>MIKRAVWVHGNAVVAERPKDLTEEIRIGWGSKFQLRAGTRNWFHVSIPTPVLIDDVRPKLARVFVLFKTSKPESGGVFIGSTLEKLHVYDGHNRVAAITGMRTGNHANAIDSANTWEFDAPLSIFSGLGLSMEISAAQVGTDTTPQPVEFATIGADFV</sequence>
<evidence type="ECO:0000313" key="1">
    <source>
        <dbReference type="EMBL" id="MBS0122852.1"/>
    </source>
</evidence>
<keyword evidence="2" id="KW-1185">Reference proteome</keyword>
<dbReference type="Proteomes" id="UP000681356">
    <property type="component" value="Unassembled WGS sequence"/>
</dbReference>
<name>A0A8J8B611_9RHOB</name>
<dbReference type="AlphaFoldDB" id="A0A8J8B611"/>
<accession>A0A8J8B611</accession>